<accession>A0A1J1HKH8</accession>
<protein>
    <submittedName>
        <fullName evidence="2">CLUMA_CG001703, isoform A</fullName>
    </submittedName>
</protein>
<dbReference type="EMBL" id="CVRI01000006">
    <property type="protein sequence ID" value="CRK87916.1"/>
    <property type="molecule type" value="Genomic_DNA"/>
</dbReference>
<organism evidence="2 3">
    <name type="scientific">Clunio marinus</name>
    <dbReference type="NCBI Taxonomy" id="568069"/>
    <lineage>
        <taxon>Eukaryota</taxon>
        <taxon>Metazoa</taxon>
        <taxon>Ecdysozoa</taxon>
        <taxon>Arthropoda</taxon>
        <taxon>Hexapoda</taxon>
        <taxon>Insecta</taxon>
        <taxon>Pterygota</taxon>
        <taxon>Neoptera</taxon>
        <taxon>Endopterygota</taxon>
        <taxon>Diptera</taxon>
        <taxon>Nematocera</taxon>
        <taxon>Chironomoidea</taxon>
        <taxon>Chironomidae</taxon>
        <taxon>Clunio</taxon>
    </lineage>
</organism>
<name>A0A1J1HKH8_9DIPT</name>
<reference evidence="2 3" key="1">
    <citation type="submission" date="2015-04" db="EMBL/GenBank/DDBJ databases">
        <authorList>
            <person name="Syromyatnikov M.Y."/>
            <person name="Popov V.N."/>
        </authorList>
    </citation>
    <scope>NUCLEOTIDE SEQUENCE [LARGE SCALE GENOMIC DNA]</scope>
</reference>
<dbReference type="Proteomes" id="UP000183832">
    <property type="component" value="Unassembled WGS sequence"/>
</dbReference>
<dbReference type="AlphaFoldDB" id="A0A1J1HKH8"/>
<evidence type="ECO:0000256" key="1">
    <source>
        <dbReference type="SAM" id="MobiDB-lite"/>
    </source>
</evidence>
<keyword evidence="3" id="KW-1185">Reference proteome</keyword>
<gene>
    <name evidence="2" type="ORF">CLUMA_CG001703</name>
</gene>
<sequence length="229" mass="26323">MTTEITEENSPQATKSLVQMIEFTKALTQRPSHLVNDSDDDNSMSSCECSCHPKDKKLFFMEDIQNNLDLLNYNLKEKVKDSNQKDDKQDGLPSEQSERPCKCFATNEPENEILQNFKSCEECNDNCVYKCQKSKACTETNLNEDEAIDSGLSPTDSECQTICQIHCLKSHENMQSEDEPTDKKRFSLLSNLFRNRSKSCDTNKNEKENLKGNKRESISSLFRKSFIRK</sequence>
<proteinExistence type="predicted"/>
<evidence type="ECO:0000313" key="3">
    <source>
        <dbReference type="Proteomes" id="UP000183832"/>
    </source>
</evidence>
<evidence type="ECO:0000313" key="2">
    <source>
        <dbReference type="EMBL" id="CRK87916.1"/>
    </source>
</evidence>
<feature type="region of interest" description="Disordered" evidence="1">
    <location>
        <begin position="80"/>
        <end position="99"/>
    </location>
</feature>